<feature type="compositionally biased region" description="Basic and acidic residues" evidence="1">
    <location>
        <begin position="728"/>
        <end position="738"/>
    </location>
</feature>
<feature type="compositionally biased region" description="Low complexity" evidence="1">
    <location>
        <begin position="1079"/>
        <end position="1091"/>
    </location>
</feature>
<proteinExistence type="predicted"/>
<feature type="compositionally biased region" description="Polar residues" evidence="1">
    <location>
        <begin position="2070"/>
        <end position="2079"/>
    </location>
</feature>
<feature type="compositionally biased region" description="Polar residues" evidence="1">
    <location>
        <begin position="1872"/>
        <end position="1889"/>
    </location>
</feature>
<reference evidence="2 3" key="1">
    <citation type="submission" date="2018-07" db="EMBL/GenBank/DDBJ databases">
        <title>A high quality draft genome assembly of the barn swallow (H. rustica rustica).</title>
        <authorList>
            <person name="Formenti G."/>
            <person name="Chiara M."/>
            <person name="Poveda L."/>
            <person name="Francoijs K.-J."/>
            <person name="Bonisoli-Alquati A."/>
            <person name="Canova L."/>
            <person name="Gianfranceschi L."/>
            <person name="Horner D.S."/>
            <person name="Saino N."/>
        </authorList>
    </citation>
    <scope>NUCLEOTIDE SEQUENCE [LARGE SCALE GENOMIC DNA]</scope>
    <source>
        <strain evidence="2">Chelidonia</strain>
        <tissue evidence="2">Blood</tissue>
    </source>
</reference>
<feature type="compositionally biased region" description="Basic and acidic residues" evidence="1">
    <location>
        <begin position="1350"/>
        <end position="1360"/>
    </location>
</feature>
<feature type="compositionally biased region" description="Low complexity" evidence="1">
    <location>
        <begin position="2008"/>
        <end position="2020"/>
    </location>
</feature>
<feature type="compositionally biased region" description="Low complexity" evidence="1">
    <location>
        <begin position="1390"/>
        <end position="1402"/>
    </location>
</feature>
<accession>A0A3M0KJV6</accession>
<sequence>MAQQDAAKKCPPAKEQEADANSSSSLCGQPRPAQARRRSWRQRAQASARQPGKPIRLNRVPLLRAETGSPGTASRGLPGLSQAVVPVSSSGGGGSFPCQKQSLKGRHAEGAAEPHTSKSLVAKCRRAEDVPDLGTETGTPSTASRGLPGLSPGVVLVGSSGGGGSSSGGFPCQRQSLKRRYPEGAAEPHTSKSPAAKRRRAEDVPDLGTETGTPSTANRGLPGLSPGVVLVGSSGGGGSSSGGFPCQRQSLKRRYPEGAAEPQAPESPAAKRRRIQDVPAQSAETGNSSSRGVLRLAQDTQAPSRQAAPLWLFPGSRTDNRSQPGPIQADANSSSSLCGQPRPAQARRRSWRQRAQASARQPGKPIRLNRVPLLRAETGSPGTASRGLPGLSQAVVPVSSSGGGGSFPCQKQNLKGRHAEGAAEPHTSKSLVAKCRRAEDVPDLGTETGTPSTASRGLPGLSPGVVLVGSSGGGGSSSGGFPCQRQSLKRRYPEGAAEPHTSKSPAAKRRRAEDVPDLGTETGTPSTANRGLPGLSPGVVLVGSSGGGGSSSGGFPCQRQSLKRRYPEGAAEPQAPESPAAKRRRIQDVPAQSAETGNSSSRGVLRLAQDTQAPSRQAAPLWLFPGSRTDNRSQPGPIQADANSSSSLCGQPRPAQARRRSWRQRAQASARQPGKPIRLNRVPLLRAETGSPGTASRGLPGLSQAVVPVSSSGGGGSFPCQKQNLKGRHAEGAAEPHTSKSLVAKCRRAEDVPDLGTETGTPSTASRGLPGLSPGVVLVGSSGGGGSSSGGFPCQRQSLKRRYPEGAAEPHTSKSPAAKRRRAEDVPDLGTETGTPSTANRGLPGLSPGVVLVGSSGGGGSSSGGFPCQRQSLKRRYPEGAAEPQAPESPAAKRRRIQDVPAQSAETGNSSSRGVLRLAQDTQAPSRQAAPLWLFPGSRTDNRSQPGPIQADANSSSSLCGQPRPAQARRRSWRQRAQASARQPGKPIRLNRVPLLRAETGSPGTASRGLPGLSQAVVPVSSSGGGGSFPCQKQSLKGRHAEGAAEPHTSKSLVAKCRRAEDVPDLGTETGTPSTASRGLPGLSPGVVLVGSSGGGGSSSGGFPCQRQSLKRRYPEGAAEPHTSKSPAAKRRRAEDVPDLGTETGTPSTANRGLPGLSPGVVLVGSSGGGGSSSGGFPCQRQSLKRRYPEGAAEPQAPESPAAKRRRIQDVPAQSAETGNSSSRGVLRLAQDTQAPSRQAAPLWLFPGSRTDNRSQPGPIQADANSSSSLCGQPRPAQARRRSWRQRAQASARQPGKPIRLNRVPLLRAETGSPGTASRGLPGLSQAVVPVSSSGGGGSFPCQKQSLKGRHAEGAAEPHTSKSLVAKCRRAEDVPDLGTETGTPSTASRGLPGLSPGVVLVGSSGGGGSSSGGFPCQRQSLKRRYPEGAAEPHTSKSPAAKRRRAEDVPDLGTETGTPSTANRGLPGLSPGVVLVGSSGGGGSSSGGFPCQRQSLKRRYPEGAAEPQAPESPAAKRRRIQDVPAQSAETGHSSSARRGVLRLAQDTQAPSRQAAPLWLFPGSRTDNRSQPGPIQADANSSSSLCGQPRPAQARRRSWRQRAQASARQPGKAIRLNRVPLLRAETGSPGTASRGLPGLSQAVVPVSSSGGGGSFPCQKQSLKGRHAEGAAEPHTSKSLVAKCRRAEDVPDLGTETGTPSTASRGLPGLSPAERRSSSGGFPCQRQSLKRRYPEGAAEPHTSKSPAAKRRRAEDVPDLGTETGTPSTANRGLPGLSPGVVLVGSSGGGGSSSGGFPCQRQSLKRRYPEGAAEPQAPESPAAKRRRIQDVPAQSAETGHSSSARRGVLRLAQDTQAPSRQAAPLWLFPGSRTDNRSQPGPIQADANSSSSLCGQPRPAQARRRSWRQRAQASARQPGKAIRLNRVPLLRAETGSPGTASRGLPGLSQAVVPVSSSGGGGSFPCQKQSLKGRHAEGAAEPHTSKSPVAKCRRAEDVPDLGTETGTPSTANRGLPGLSPGVVLVGSSGGGGSSSGGFPCQRQSLKRRYPEGAAEPQAPESPAAKRRRIQDVPAQSAETGHSSSARRGVLRLAQDTQAPSRQAAPLWLFPGSRTDNRSQPGPIREESLLESWIPPTEDQEELSGGFFELSRKQPPGESCFRDPSQEQFPKLLLGHES</sequence>
<evidence type="ECO:0000313" key="2">
    <source>
        <dbReference type="EMBL" id="RMC13529.1"/>
    </source>
</evidence>
<comment type="caution">
    <text evidence="2">The sequence shown here is derived from an EMBL/GenBank/DDBJ whole genome shotgun (WGS) entry which is preliminary data.</text>
</comment>
<feature type="compositionally biased region" description="Low complexity" evidence="1">
    <location>
        <begin position="1599"/>
        <end position="1608"/>
    </location>
</feature>
<feature type="compositionally biased region" description="Low complexity" evidence="1">
    <location>
        <begin position="1153"/>
        <end position="1165"/>
    </location>
</feature>
<gene>
    <name evidence="2" type="ORF">DUI87_08605</name>
</gene>
<feature type="compositionally biased region" description="Low complexity" evidence="1">
    <location>
        <begin position="1501"/>
        <end position="1512"/>
    </location>
</feature>
<feature type="compositionally biased region" description="Low complexity" evidence="1">
    <location>
        <begin position="353"/>
        <end position="362"/>
    </location>
</feature>
<keyword evidence="3" id="KW-1185">Reference proteome</keyword>
<feature type="compositionally biased region" description="Polar residues" evidence="1">
    <location>
        <begin position="1567"/>
        <end position="1584"/>
    </location>
</feature>
<feature type="compositionally biased region" description="Low complexity" evidence="1">
    <location>
        <begin position="220"/>
        <end position="232"/>
    </location>
</feature>
<feature type="compositionally biased region" description="Low complexity" evidence="1">
    <location>
        <begin position="1190"/>
        <end position="1201"/>
    </location>
</feature>
<feature type="compositionally biased region" description="Basic and acidic residues" evidence="1">
    <location>
        <begin position="1663"/>
        <end position="1673"/>
    </location>
</feature>
<feature type="compositionally biased region" description="Low complexity" evidence="1">
    <location>
        <begin position="568"/>
        <end position="579"/>
    </location>
</feature>
<feature type="compositionally biased region" description="Polar residues" evidence="1">
    <location>
        <begin position="1831"/>
        <end position="1840"/>
    </location>
</feature>
<dbReference type="Proteomes" id="UP000269221">
    <property type="component" value="Unassembled WGS sequence"/>
</dbReference>
<evidence type="ECO:0000313" key="3">
    <source>
        <dbReference type="Proteomes" id="UP000269221"/>
    </source>
</evidence>
<feature type="compositionally biased region" description="Low complexity" evidence="1">
    <location>
        <begin position="1464"/>
        <end position="1476"/>
    </location>
</feature>
<feature type="compositionally biased region" description="Low complexity" evidence="1">
    <location>
        <begin position="975"/>
        <end position="984"/>
    </location>
</feature>
<feature type="compositionally biased region" description="Low complexity" evidence="1">
    <location>
        <begin position="42"/>
        <end position="51"/>
    </location>
</feature>
<dbReference type="EMBL" id="QRBI01000105">
    <property type="protein sequence ID" value="RMC13529.1"/>
    <property type="molecule type" value="Genomic_DNA"/>
</dbReference>
<feature type="compositionally biased region" description="Polar residues" evidence="1">
    <location>
        <begin position="632"/>
        <end position="649"/>
    </location>
</feature>
<feature type="compositionally biased region" description="Polar residues" evidence="1">
    <location>
        <begin position="321"/>
        <end position="338"/>
    </location>
</feature>
<feature type="compositionally biased region" description="Basic and acidic residues" evidence="1">
    <location>
        <begin position="1039"/>
        <end position="1049"/>
    </location>
</feature>
<dbReference type="OrthoDB" id="9222960at2759"/>
<feature type="compositionally biased region" description="Low complexity" evidence="1">
    <location>
        <begin position="768"/>
        <end position="780"/>
    </location>
</feature>
<feature type="compositionally biased region" description="Basic and acidic residues" evidence="1">
    <location>
        <begin position="1"/>
        <end position="17"/>
    </location>
</feature>
<feature type="compositionally biased region" description="Basic and acidic residues" evidence="1">
    <location>
        <begin position="417"/>
        <end position="427"/>
    </location>
</feature>
<feature type="compositionally biased region" description="Low complexity" evidence="1">
    <location>
        <begin position="146"/>
        <end position="158"/>
    </location>
</feature>
<feature type="compositionally biased region" description="Low complexity" evidence="1">
    <location>
        <begin position="1904"/>
        <end position="1913"/>
    </location>
</feature>
<feature type="compositionally biased region" description="Polar residues" evidence="1">
    <location>
        <begin position="282"/>
        <end position="291"/>
    </location>
</feature>
<feature type="compositionally biased region" description="Polar residues" evidence="1">
    <location>
        <begin position="593"/>
        <end position="602"/>
    </location>
</feature>
<feature type="compositionally biased region" description="Basic and acidic residues" evidence="1">
    <location>
        <begin position="1968"/>
        <end position="1978"/>
    </location>
</feature>
<feature type="compositionally biased region" description="Low complexity" evidence="1">
    <location>
        <begin position="842"/>
        <end position="854"/>
    </location>
</feature>
<feature type="compositionally biased region" description="Basic and acidic residues" evidence="1">
    <location>
        <begin position="106"/>
        <end position="116"/>
    </location>
</feature>
<feature type="compositionally biased region" description="Polar residues" evidence="1">
    <location>
        <begin position="1526"/>
        <end position="1535"/>
    </location>
</feature>
<name>A0A3M0KJV6_HIRRU</name>
<dbReference type="STRING" id="333673.A0A3M0KJV6"/>
<feature type="compositionally biased region" description="Low complexity" evidence="1">
    <location>
        <begin position="664"/>
        <end position="673"/>
    </location>
</feature>
<feature type="compositionally biased region" description="Polar residues" evidence="1">
    <location>
        <begin position="1215"/>
        <end position="1224"/>
    </location>
</feature>
<feature type="compositionally biased region" description="Low complexity" evidence="1">
    <location>
        <begin position="879"/>
        <end position="890"/>
    </location>
</feature>
<protein>
    <submittedName>
        <fullName evidence="2">Uncharacterized protein</fullName>
    </submittedName>
</protein>
<feature type="compositionally biased region" description="Low complexity" evidence="1">
    <location>
        <begin position="257"/>
        <end position="268"/>
    </location>
</feature>
<feature type="compositionally biased region" description="Polar residues" evidence="1">
    <location>
        <begin position="943"/>
        <end position="960"/>
    </location>
</feature>
<feature type="compositionally biased region" description="Low complexity" evidence="1">
    <location>
        <begin position="457"/>
        <end position="469"/>
    </location>
</feature>
<organism evidence="2 3">
    <name type="scientific">Hirundo rustica rustica</name>
    <dbReference type="NCBI Taxonomy" id="333673"/>
    <lineage>
        <taxon>Eukaryota</taxon>
        <taxon>Metazoa</taxon>
        <taxon>Chordata</taxon>
        <taxon>Craniata</taxon>
        <taxon>Vertebrata</taxon>
        <taxon>Euteleostomi</taxon>
        <taxon>Archelosauria</taxon>
        <taxon>Archosauria</taxon>
        <taxon>Dinosauria</taxon>
        <taxon>Saurischia</taxon>
        <taxon>Theropoda</taxon>
        <taxon>Coelurosauria</taxon>
        <taxon>Aves</taxon>
        <taxon>Neognathae</taxon>
        <taxon>Neoaves</taxon>
        <taxon>Telluraves</taxon>
        <taxon>Australaves</taxon>
        <taxon>Passeriformes</taxon>
        <taxon>Sylvioidea</taxon>
        <taxon>Hirundinidae</taxon>
        <taxon>Hirundo</taxon>
    </lineage>
</organism>
<feature type="compositionally biased region" description="Low complexity" evidence="1">
    <location>
        <begin position="2045"/>
        <end position="2056"/>
    </location>
</feature>
<feature type="compositionally biased region" description="Low complexity" evidence="1">
    <location>
        <begin position="531"/>
        <end position="543"/>
    </location>
</feature>
<feature type="compositionally biased region" description="Low complexity" evidence="1">
    <location>
        <begin position="1286"/>
        <end position="1295"/>
    </location>
</feature>
<evidence type="ECO:0000256" key="1">
    <source>
        <dbReference type="SAM" id="MobiDB-lite"/>
    </source>
</evidence>
<feature type="compositionally biased region" description="Low complexity" evidence="1">
    <location>
        <begin position="1769"/>
        <end position="1781"/>
    </location>
</feature>
<feature type="region of interest" description="Disordered" evidence="1">
    <location>
        <begin position="1"/>
        <end position="2171"/>
    </location>
</feature>
<feature type="compositionally biased region" description="Polar residues" evidence="1">
    <location>
        <begin position="1254"/>
        <end position="1271"/>
    </location>
</feature>
<feature type="compositionally biased region" description="Polar residues" evidence="1">
    <location>
        <begin position="904"/>
        <end position="913"/>
    </location>
</feature>
<feature type="compositionally biased region" description="Low complexity" evidence="1">
    <location>
        <begin position="1806"/>
        <end position="1817"/>
    </location>
</feature>